<evidence type="ECO:0000313" key="5">
    <source>
        <dbReference type="EMBL" id="SFS03113.1"/>
    </source>
</evidence>
<sequence>MLYRDNGSKKQFSDAIPLLPQSLFVAFPSVLVMATEQTPESAPLAQEMPMLGLGTWQNENPEQCAESVRTALEMGYRHVDTAQIYGNEAAVGDGIAAADVPREDVFLATKVWNDNHAHDDVISSTEESLDKLGVDSVDLLYVHWPSANYDPEDTLSAFAELKDRGLIDRIGVSNFEPHHLDAARDAVDEPIFANQVEMHPLLPQEELREYAAGTDVELVGYSPLARGQVLDVPEIQDVAAKHGVSEAQVSLAWLREKGVTAIPKATSRDHVADNWASLGLELDDEDVAAIDGIDRTDRQVNPGFGPDSWD</sequence>
<keyword evidence="3" id="KW-0560">Oxidoreductase</keyword>
<dbReference type="Pfam" id="PF00248">
    <property type="entry name" value="Aldo_ket_red"/>
    <property type="match status" value="1"/>
</dbReference>
<dbReference type="AlphaFoldDB" id="A0A1I6LIB8"/>
<organism evidence="5 6">
    <name type="scientific">Halomicrobium zhouii</name>
    <dbReference type="NCBI Taxonomy" id="767519"/>
    <lineage>
        <taxon>Archaea</taxon>
        <taxon>Methanobacteriati</taxon>
        <taxon>Methanobacteriota</taxon>
        <taxon>Stenosarchaea group</taxon>
        <taxon>Halobacteria</taxon>
        <taxon>Halobacteriales</taxon>
        <taxon>Haloarculaceae</taxon>
        <taxon>Halomicrobium</taxon>
    </lineage>
</organism>
<dbReference type="STRING" id="767519.SAMN05216559_2738"/>
<evidence type="ECO:0000256" key="2">
    <source>
        <dbReference type="ARBA" id="ARBA00022857"/>
    </source>
</evidence>
<dbReference type="InterPro" id="IPR020471">
    <property type="entry name" value="AKR"/>
</dbReference>
<dbReference type="EMBL" id="FOZK01000002">
    <property type="protein sequence ID" value="SFS03113.1"/>
    <property type="molecule type" value="Genomic_DNA"/>
</dbReference>
<dbReference type="InterPro" id="IPR023210">
    <property type="entry name" value="NADP_OxRdtase_dom"/>
</dbReference>
<dbReference type="PROSITE" id="PS00798">
    <property type="entry name" value="ALDOKETO_REDUCTASE_1"/>
    <property type="match status" value="1"/>
</dbReference>
<dbReference type="PIRSF" id="PIRSF000097">
    <property type="entry name" value="AKR"/>
    <property type="match status" value="1"/>
</dbReference>
<keyword evidence="6" id="KW-1185">Reference proteome</keyword>
<comment type="similarity">
    <text evidence="1">Belongs to the aldo/keto reductase family.</text>
</comment>
<proteinExistence type="inferred from homology"/>
<evidence type="ECO:0000259" key="4">
    <source>
        <dbReference type="Pfam" id="PF00248"/>
    </source>
</evidence>
<name>A0A1I6LIB8_9EURY</name>
<dbReference type="PANTHER" id="PTHR43827">
    <property type="entry name" value="2,5-DIKETO-D-GLUCONIC ACID REDUCTASE"/>
    <property type="match status" value="1"/>
</dbReference>
<dbReference type="PRINTS" id="PR00069">
    <property type="entry name" value="ALDKETRDTASE"/>
</dbReference>
<accession>A0A1I6LIB8</accession>
<dbReference type="PANTHER" id="PTHR43827:SF3">
    <property type="entry name" value="NADP-DEPENDENT OXIDOREDUCTASE DOMAIN-CONTAINING PROTEIN"/>
    <property type="match status" value="1"/>
</dbReference>
<dbReference type="InterPro" id="IPR036812">
    <property type="entry name" value="NAD(P)_OxRdtase_dom_sf"/>
</dbReference>
<dbReference type="FunFam" id="3.20.20.100:FF:000002">
    <property type="entry name" value="2,5-diketo-D-gluconic acid reductase A"/>
    <property type="match status" value="1"/>
</dbReference>
<dbReference type="InterPro" id="IPR018170">
    <property type="entry name" value="Aldo/ket_reductase_CS"/>
</dbReference>
<dbReference type="Proteomes" id="UP000199062">
    <property type="component" value="Unassembled WGS sequence"/>
</dbReference>
<reference evidence="5 6" key="1">
    <citation type="submission" date="2016-10" db="EMBL/GenBank/DDBJ databases">
        <authorList>
            <person name="de Groot N.N."/>
        </authorList>
    </citation>
    <scope>NUCLEOTIDE SEQUENCE [LARGE SCALE GENOMIC DNA]</scope>
    <source>
        <strain evidence="5 6">CGMCC 1.10457</strain>
    </source>
</reference>
<gene>
    <name evidence="5" type="ORF">SAMN05216559_2738</name>
</gene>
<evidence type="ECO:0000313" key="6">
    <source>
        <dbReference type="Proteomes" id="UP000199062"/>
    </source>
</evidence>
<dbReference type="GO" id="GO:0016616">
    <property type="term" value="F:oxidoreductase activity, acting on the CH-OH group of donors, NAD or NADP as acceptor"/>
    <property type="evidence" value="ECO:0007669"/>
    <property type="project" value="UniProtKB-ARBA"/>
</dbReference>
<protein>
    <submittedName>
        <fullName evidence="5">2,5-diketo-D-gluconate reductase B</fullName>
    </submittedName>
</protein>
<feature type="domain" description="NADP-dependent oxidoreductase" evidence="4">
    <location>
        <begin position="51"/>
        <end position="294"/>
    </location>
</feature>
<evidence type="ECO:0000256" key="3">
    <source>
        <dbReference type="ARBA" id="ARBA00023002"/>
    </source>
</evidence>
<evidence type="ECO:0000256" key="1">
    <source>
        <dbReference type="ARBA" id="ARBA00007905"/>
    </source>
</evidence>
<dbReference type="CDD" id="cd19073">
    <property type="entry name" value="AKR_AKR3F2_3"/>
    <property type="match status" value="1"/>
</dbReference>
<dbReference type="SUPFAM" id="SSF51430">
    <property type="entry name" value="NAD(P)-linked oxidoreductase"/>
    <property type="match status" value="1"/>
</dbReference>
<keyword evidence="2" id="KW-0521">NADP</keyword>
<dbReference type="Gene3D" id="3.20.20.100">
    <property type="entry name" value="NADP-dependent oxidoreductase domain"/>
    <property type="match status" value="1"/>
</dbReference>